<reference evidence="2 3" key="1">
    <citation type="submission" date="2007-07" db="EMBL/GenBank/DDBJ databases">
        <title>Complete sequence of Fervidobacterium nodosum Rt17-B1.</title>
        <authorList>
            <consortium name="US DOE Joint Genome Institute"/>
            <person name="Copeland A."/>
            <person name="Lucas S."/>
            <person name="Lapidus A."/>
            <person name="Barry K."/>
            <person name="Glavina del Rio T."/>
            <person name="Dalin E."/>
            <person name="Tice H."/>
            <person name="Pitluck S."/>
            <person name="Saunders E."/>
            <person name="Brettin T."/>
            <person name="Bruce D."/>
            <person name="Detter J.C."/>
            <person name="Han C."/>
            <person name="Schmutz J."/>
            <person name="Larimer F."/>
            <person name="Land M."/>
            <person name="Hauser L."/>
            <person name="Kyrpides N."/>
            <person name="Mikhailova N."/>
            <person name="Nelson K."/>
            <person name="Gogarten J.P."/>
            <person name="Noll K."/>
            <person name="Richardson P."/>
        </authorList>
    </citation>
    <scope>NUCLEOTIDE SEQUENCE [LARGE SCALE GENOMIC DNA]</scope>
    <source>
        <strain evidence="3">ATCC 35602 / DSM 5306 / Rt17-B1</strain>
    </source>
</reference>
<dbReference type="AlphaFoldDB" id="A7HKU4"/>
<dbReference type="InterPro" id="IPR017853">
    <property type="entry name" value="GH"/>
</dbReference>
<evidence type="ECO:0000313" key="2">
    <source>
        <dbReference type="EMBL" id="ABS60527.1"/>
    </source>
</evidence>
<evidence type="ECO:0000259" key="1">
    <source>
        <dbReference type="Pfam" id="PF03537"/>
    </source>
</evidence>
<name>A7HKU4_FERNB</name>
<dbReference type="InterPro" id="IPR004352">
    <property type="entry name" value="GH114_TIM-barrel"/>
</dbReference>
<accession>A7HKU4</accession>
<dbReference type="PRINTS" id="PR01545">
    <property type="entry name" value="THEMAYE10DUF"/>
</dbReference>
<dbReference type="STRING" id="381764.Fnod_0672"/>
<protein>
    <submittedName>
        <fullName evidence="2">TM1410 hypothetical-related protein</fullName>
    </submittedName>
</protein>
<dbReference type="InterPro" id="IPR016062">
    <property type="entry name" value="TM1410-rel"/>
</dbReference>
<dbReference type="OrthoDB" id="30037at2"/>
<evidence type="ECO:0000313" key="3">
    <source>
        <dbReference type="Proteomes" id="UP000002415"/>
    </source>
</evidence>
<proteinExistence type="predicted"/>
<dbReference type="PANTHER" id="PTHR35882">
    <property type="entry name" value="PELA"/>
    <property type="match status" value="1"/>
</dbReference>
<dbReference type="SUPFAM" id="SSF51445">
    <property type="entry name" value="(Trans)glycosidases"/>
    <property type="match status" value="1"/>
</dbReference>
<dbReference type="Proteomes" id="UP000002415">
    <property type="component" value="Chromosome"/>
</dbReference>
<dbReference type="Gene3D" id="3.20.20.70">
    <property type="entry name" value="Aldolase class I"/>
    <property type="match status" value="1"/>
</dbReference>
<dbReference type="HOGENOM" id="CLU_058176_0_0_0"/>
<dbReference type="PANTHER" id="PTHR35882:SF2">
    <property type="entry name" value="PELA"/>
    <property type="match status" value="1"/>
</dbReference>
<reference evidence="2 3" key="2">
    <citation type="journal article" date="2009" name="Proc. Natl. Acad. Sci. U.S.A.">
        <title>On the chimeric nature, thermophilic origin, and phylogenetic placement of the Thermotogales.</title>
        <authorList>
            <person name="Zhaxybayeva O."/>
            <person name="Swithers K.S."/>
            <person name="Lapierre P."/>
            <person name="Fournier G.P."/>
            <person name="Bickhart D.M."/>
            <person name="DeBoy R.T."/>
            <person name="Nelson K.E."/>
            <person name="Nesbo C.L."/>
            <person name="Doolittle W.F."/>
            <person name="Gogarten J.P."/>
            <person name="Noll K.M."/>
        </authorList>
    </citation>
    <scope>NUCLEOTIDE SEQUENCE [LARGE SCALE GENOMIC DNA]</scope>
    <source>
        <strain evidence="3">ATCC 35602 / DSM 5306 / Rt17-B1</strain>
    </source>
</reference>
<dbReference type="EMBL" id="CP000771">
    <property type="protein sequence ID" value="ABS60527.1"/>
    <property type="molecule type" value="Genomic_DNA"/>
</dbReference>
<dbReference type="Pfam" id="PF03537">
    <property type="entry name" value="Glyco_hydro_114"/>
    <property type="match status" value="1"/>
</dbReference>
<sequence length="322" mass="37958">MLDDLTKYFLLIFLALLVALIGFTKQVDQDWILFTNGSDINQLLSIKSNIVVIDYSADGTEKTEFSYSDISQLKSTGKKVFAYVNLGIAENWRFYWKSLNKSIILSPLEGWKGEYYVKYWYREWYDMMRNYLNRVKKSGFDGVMFDWTNVYKHETLQKITGKSEKDLKIAMFELINTLTRDFNNFQFALVNGEEILNDYPALTDRVKYVVVESLFFDKLKLNTLSDAFQQRIKILINVQKMGVTVLSVEYIDNGNPFDKENVQRINQYIELAKKYNFLYYIARYDMKLTFPNVPRISLRNSADNFKNLAEYIIPNHLSSLFR</sequence>
<dbReference type="RefSeq" id="WP_011993846.1">
    <property type="nucleotide sequence ID" value="NC_009718.1"/>
</dbReference>
<gene>
    <name evidence="2" type="ordered locus">Fnod_0672</name>
</gene>
<dbReference type="InterPro" id="IPR013785">
    <property type="entry name" value="Aldolase_TIM"/>
</dbReference>
<feature type="domain" description="Glycoside-hydrolase family GH114 TIM-barrel" evidence="1">
    <location>
        <begin position="55"/>
        <end position="277"/>
    </location>
</feature>
<dbReference type="eggNOG" id="COG2342">
    <property type="taxonomic scope" value="Bacteria"/>
</dbReference>
<keyword evidence="3" id="KW-1185">Reference proteome</keyword>
<dbReference type="KEGG" id="fno:Fnod_0672"/>
<organism evidence="2 3">
    <name type="scientific">Fervidobacterium nodosum (strain ATCC 35602 / DSM 5306 / Rt17-B1)</name>
    <dbReference type="NCBI Taxonomy" id="381764"/>
    <lineage>
        <taxon>Bacteria</taxon>
        <taxon>Thermotogati</taxon>
        <taxon>Thermotogota</taxon>
        <taxon>Thermotogae</taxon>
        <taxon>Thermotogales</taxon>
        <taxon>Fervidobacteriaceae</taxon>
        <taxon>Fervidobacterium</taxon>
    </lineage>
</organism>